<dbReference type="PANTHER" id="PTHR11739:SF4">
    <property type="entry name" value="CITRATE SYNTHASE, PEROXISOMAL"/>
    <property type="match status" value="1"/>
</dbReference>
<evidence type="ECO:0000256" key="2">
    <source>
        <dbReference type="ARBA" id="ARBA00022679"/>
    </source>
</evidence>
<comment type="caution">
    <text evidence="3">The sequence shown here is derived from an EMBL/GenBank/DDBJ whole genome shotgun (WGS) entry which is preliminary data.</text>
</comment>
<dbReference type="GO" id="GO:0005975">
    <property type="term" value="P:carbohydrate metabolic process"/>
    <property type="evidence" value="ECO:0007669"/>
    <property type="project" value="TreeGrafter"/>
</dbReference>
<dbReference type="RefSeq" id="WP_220230958.1">
    <property type="nucleotide sequence ID" value="NZ_JAICBX010000005.1"/>
</dbReference>
<sequence>MRIGKQEQSYTAIATSDEDSITVRGLDLCDDLIGKIDFTDYFWLLVLGSRPTREQRAMMDACLVSIAEHGLVPSVQAARMTLVSGPEAWQGAMAAGLLGMGSVVAGSSEIAGRYLAEIIETAEKDGVDLEAATIESLKGLKAARKKVPGLGHPQHSAGDPRANRLLEIAKGLGIGGKYIETLYLLAKHAPDIMQRPLPINVSGAIPATILDAGWPLDALKAVPLLARAAGLSAHLYEESQRPIGFIMSHKADLAITYDGPGASDPKEQKSAQG</sequence>
<protein>
    <submittedName>
        <fullName evidence="3">Citryl-CoA lyase</fullName>
    </submittedName>
</protein>
<comment type="similarity">
    <text evidence="1">Belongs to the citrate synthase family.</text>
</comment>
<dbReference type="NCBIfam" id="NF004868">
    <property type="entry name" value="PRK06224.1-5"/>
    <property type="match status" value="1"/>
</dbReference>
<dbReference type="EMBL" id="JAICBX010000005">
    <property type="protein sequence ID" value="MBW8640250.1"/>
    <property type="molecule type" value="Genomic_DNA"/>
</dbReference>
<dbReference type="InterPro" id="IPR002020">
    <property type="entry name" value="Citrate_synthase"/>
</dbReference>
<dbReference type="InterPro" id="IPR036969">
    <property type="entry name" value="Citrate_synthase_sf"/>
</dbReference>
<keyword evidence="2" id="KW-0808">Transferase</keyword>
<name>A0AAE3D201_9HYPH</name>
<dbReference type="InterPro" id="IPR016142">
    <property type="entry name" value="Citrate_synth-like_lrg_a-sub"/>
</dbReference>
<accession>A0AAE3D201</accession>
<dbReference type="Pfam" id="PF00285">
    <property type="entry name" value="Citrate_synt"/>
    <property type="match status" value="1"/>
</dbReference>
<dbReference type="SUPFAM" id="SSF48256">
    <property type="entry name" value="Citrate synthase"/>
    <property type="match status" value="1"/>
</dbReference>
<evidence type="ECO:0000313" key="4">
    <source>
        <dbReference type="Proteomes" id="UP001196509"/>
    </source>
</evidence>
<gene>
    <name evidence="3" type="ORF">K1W69_23860</name>
</gene>
<dbReference type="GO" id="GO:0016829">
    <property type="term" value="F:lyase activity"/>
    <property type="evidence" value="ECO:0007669"/>
    <property type="project" value="UniProtKB-KW"/>
</dbReference>
<evidence type="ECO:0000313" key="3">
    <source>
        <dbReference type="EMBL" id="MBW8640250.1"/>
    </source>
</evidence>
<keyword evidence="4" id="KW-1185">Reference proteome</keyword>
<evidence type="ECO:0000256" key="1">
    <source>
        <dbReference type="ARBA" id="ARBA00010566"/>
    </source>
</evidence>
<dbReference type="GO" id="GO:0006099">
    <property type="term" value="P:tricarboxylic acid cycle"/>
    <property type="evidence" value="ECO:0007669"/>
    <property type="project" value="TreeGrafter"/>
</dbReference>
<reference evidence="3" key="1">
    <citation type="submission" date="2021-08" db="EMBL/GenBank/DDBJ databases">
        <title>Hoeflea bacterium WL0058 sp. nov., isolated from the sediment.</title>
        <authorList>
            <person name="Wang L."/>
            <person name="Zhang D."/>
        </authorList>
    </citation>
    <scope>NUCLEOTIDE SEQUENCE</scope>
    <source>
        <strain evidence="3">WL0058</strain>
    </source>
</reference>
<dbReference type="GO" id="GO:0005829">
    <property type="term" value="C:cytosol"/>
    <property type="evidence" value="ECO:0007669"/>
    <property type="project" value="TreeGrafter"/>
</dbReference>
<dbReference type="AlphaFoldDB" id="A0AAE3D201"/>
<dbReference type="CDD" id="cd06100">
    <property type="entry name" value="CCL_ACL-C"/>
    <property type="match status" value="1"/>
</dbReference>
<organism evidence="3 4">
    <name type="scientific">Flavimaribacter sediminis</name>
    <dbReference type="NCBI Taxonomy" id="2865987"/>
    <lineage>
        <taxon>Bacteria</taxon>
        <taxon>Pseudomonadati</taxon>
        <taxon>Pseudomonadota</taxon>
        <taxon>Alphaproteobacteria</taxon>
        <taxon>Hyphomicrobiales</taxon>
        <taxon>Rhizobiaceae</taxon>
        <taxon>Flavimaribacter</taxon>
    </lineage>
</organism>
<keyword evidence="3" id="KW-0456">Lyase</keyword>
<dbReference type="PANTHER" id="PTHR11739">
    <property type="entry name" value="CITRATE SYNTHASE"/>
    <property type="match status" value="1"/>
</dbReference>
<dbReference type="GO" id="GO:0046912">
    <property type="term" value="F:acyltransferase activity, acyl groups converted into alkyl on transfer"/>
    <property type="evidence" value="ECO:0007669"/>
    <property type="project" value="InterPro"/>
</dbReference>
<proteinExistence type="inferred from homology"/>
<dbReference type="Proteomes" id="UP001196509">
    <property type="component" value="Unassembled WGS sequence"/>
</dbReference>
<dbReference type="Gene3D" id="1.10.580.10">
    <property type="entry name" value="Citrate Synthase, domain 1"/>
    <property type="match status" value="1"/>
</dbReference>